<dbReference type="PANTHER" id="PTHR34475">
    <property type="match status" value="1"/>
</dbReference>
<evidence type="ECO:0000313" key="2">
    <source>
        <dbReference type="EMBL" id="PIR47758.1"/>
    </source>
</evidence>
<dbReference type="Gene3D" id="2.60.40.10">
    <property type="entry name" value="Immunoglobulins"/>
    <property type="match status" value="1"/>
</dbReference>
<dbReference type="AlphaFoldDB" id="A0A2H0RMN1"/>
<name>A0A2H0RMN1_9BACT</name>
<evidence type="ECO:0008006" key="4">
    <source>
        <dbReference type="Google" id="ProtNLM"/>
    </source>
</evidence>
<proteinExistence type="predicted"/>
<keyword evidence="1" id="KW-1133">Transmembrane helix</keyword>
<reference evidence="2 3" key="1">
    <citation type="submission" date="2017-09" db="EMBL/GenBank/DDBJ databases">
        <title>Depth-based differentiation of microbial function through sediment-hosted aquifers and enrichment of novel symbionts in the deep terrestrial subsurface.</title>
        <authorList>
            <person name="Probst A.J."/>
            <person name="Ladd B."/>
            <person name="Jarett J.K."/>
            <person name="Geller-Mcgrath D.E."/>
            <person name="Sieber C.M."/>
            <person name="Emerson J.B."/>
            <person name="Anantharaman K."/>
            <person name="Thomas B.C."/>
            <person name="Malmstrom R."/>
            <person name="Stieglmeier M."/>
            <person name="Klingl A."/>
            <person name="Woyke T."/>
            <person name="Ryan C.M."/>
            <person name="Banfield J.F."/>
        </authorList>
    </citation>
    <scope>NUCLEOTIDE SEQUENCE [LARGE SCALE GENOMIC DNA]</scope>
    <source>
        <strain evidence="2">CG10_big_fil_rev_8_21_14_0_10_50_16</strain>
    </source>
</reference>
<dbReference type="Proteomes" id="UP000230084">
    <property type="component" value="Unassembled WGS sequence"/>
</dbReference>
<organism evidence="2 3">
    <name type="scientific">Candidatus Uhrbacteria bacterium CG10_big_fil_rev_8_21_14_0_10_50_16</name>
    <dbReference type="NCBI Taxonomy" id="1975039"/>
    <lineage>
        <taxon>Bacteria</taxon>
        <taxon>Candidatus Uhriibacteriota</taxon>
    </lineage>
</organism>
<dbReference type="InterPro" id="IPR050400">
    <property type="entry name" value="Bact_Cytoskel_RodZ"/>
</dbReference>
<protein>
    <recommendedName>
        <fullName evidence="4">HTH cro/C1-type domain-containing protein</fullName>
    </recommendedName>
</protein>
<accession>A0A2H0RMN1</accession>
<dbReference type="Gene3D" id="1.10.260.40">
    <property type="entry name" value="lambda repressor-like DNA-binding domains"/>
    <property type="match status" value="1"/>
</dbReference>
<gene>
    <name evidence="2" type="ORF">COV06_02070</name>
</gene>
<dbReference type="InterPro" id="IPR013783">
    <property type="entry name" value="Ig-like_fold"/>
</dbReference>
<feature type="transmembrane region" description="Helical" evidence="1">
    <location>
        <begin position="113"/>
        <end position="132"/>
    </location>
</feature>
<keyword evidence="1" id="KW-0472">Membrane</keyword>
<sequence length="228" mass="25487">MAFLIRQLSTASTGAALKSLRKKQGISLDVVAAQTQIQRKYLEAFEADAYHLLPDPLYAKHFLKLFVLAIHGDATYFLARYEEECGSCSAVTDQLRIPRQRTGKRLLRKWRTWAKAAGFACVIGLLFLYIGFQLHNLLAPPNLLLDTPQQDIQTTIASLTVAGQTDSEVQITVNNDPVLTDPTGRFETRLTLTRGLNTIEVIARKKYGQPQTIRRTVFLEDIGSARAP</sequence>
<dbReference type="InterPro" id="IPR010982">
    <property type="entry name" value="Lambda_DNA-bd_dom_sf"/>
</dbReference>
<dbReference type="EMBL" id="PCYM01000002">
    <property type="protein sequence ID" value="PIR47758.1"/>
    <property type="molecule type" value="Genomic_DNA"/>
</dbReference>
<evidence type="ECO:0000313" key="3">
    <source>
        <dbReference type="Proteomes" id="UP000230084"/>
    </source>
</evidence>
<comment type="caution">
    <text evidence="2">The sequence shown here is derived from an EMBL/GenBank/DDBJ whole genome shotgun (WGS) entry which is preliminary data.</text>
</comment>
<dbReference type="Pfam" id="PF09136">
    <property type="entry name" value="Glucodextran_B"/>
    <property type="match status" value="1"/>
</dbReference>
<dbReference type="Pfam" id="PF13413">
    <property type="entry name" value="HTH_25"/>
    <property type="match status" value="1"/>
</dbReference>
<dbReference type="GO" id="GO:0003677">
    <property type="term" value="F:DNA binding"/>
    <property type="evidence" value="ECO:0007669"/>
    <property type="project" value="InterPro"/>
</dbReference>
<evidence type="ECO:0000256" key="1">
    <source>
        <dbReference type="SAM" id="Phobius"/>
    </source>
</evidence>
<dbReference type="PANTHER" id="PTHR34475:SF1">
    <property type="entry name" value="CYTOSKELETON PROTEIN RODZ"/>
    <property type="match status" value="1"/>
</dbReference>
<keyword evidence="1" id="KW-0812">Transmembrane</keyword>